<dbReference type="GO" id="GO:0005524">
    <property type="term" value="F:ATP binding"/>
    <property type="evidence" value="ECO:0007669"/>
    <property type="project" value="UniProtKB-UniRule"/>
</dbReference>
<feature type="domain" description="PEP-utilising enzyme mobile" evidence="16">
    <location>
        <begin position="435"/>
        <end position="516"/>
    </location>
</feature>
<dbReference type="AlphaFoldDB" id="B7KS70"/>
<feature type="binding site" evidence="14">
    <location>
        <position position="780"/>
    </location>
    <ligand>
        <name>substrate</name>
    </ligand>
</feature>
<dbReference type="PROSITE" id="PS00370">
    <property type="entry name" value="PEP_ENZYMES_PHOS_SITE"/>
    <property type="match status" value="1"/>
</dbReference>
<dbReference type="InterPro" id="IPR013815">
    <property type="entry name" value="ATP_grasp_subdomain_1"/>
</dbReference>
<dbReference type="RefSeq" id="WP_015951325.1">
    <property type="nucleotide sequence ID" value="NC_011757.1"/>
</dbReference>
<dbReference type="Pfam" id="PF02896">
    <property type="entry name" value="PEP-utilizers_C"/>
    <property type="match status" value="1"/>
</dbReference>
<feature type="domain" description="PEP-utilising enzyme C-terminal" evidence="18">
    <location>
        <begin position="531"/>
        <end position="882"/>
    </location>
</feature>
<keyword evidence="19" id="KW-0670">Pyruvate</keyword>
<evidence type="ECO:0000256" key="8">
    <source>
        <dbReference type="ARBA" id="ARBA00022741"/>
    </source>
</evidence>
<dbReference type="EMBL" id="CP001298">
    <property type="protein sequence ID" value="ACK83955.1"/>
    <property type="molecule type" value="Genomic_DNA"/>
</dbReference>
<sequence length="888" mass="96571">MTKWVYSFGDGKAEGEAAMRNLLGGKGANLAEMSNLGLPVPPGFTITTEVCTYYYQHGETYPAELTDAVKEALEKVGTLTGRRFGDAEKPLLVSVRSGARASMPGMMDTVLNLGLNDATVEALAKDADDERFAYDSYRRFITMYSNVVLGVEHHAFEEALEHYKEQKGLTLDTDLKADDWKHLIGVYKKIVRDEHGSEFPQGAEDQLWGAIGAVFDSWMIPRAKKYRELNQIPESWGTAVNVQAMVFGNMGDTSATGVAFTRNPSTGESALYGEFLINAQGEDVVAGIRTPQDITEKARIEAKSDKPSMEKAMPESFAELTRIYGILEKHYRDMQDMEFTIERGKLWMLQTRNGKRTAKAALRIAVELAGEGLISKEEAIKRIEPGALDQLLHPTIDPDAERTVIATGLPASPGAAVGEIVFNSEEAEAAKKAERKCILVRIETSPEDIHGMHAAEGILTTRGGMTSHAAVVARGMGKPCVSGVGSIRIDYKAKTLTVGGVTLKAGDVITVDGSTGQVIQGEVKMLQPELSGDFAALMEWADAVRTMKVRTNADTPADARAARKFGAEGIGLCRTEHMFFEGDRIVAVREMILADDTEGRRAALAKILPYQRQDFVELFTIMSGLPVTIRLLDPPLHEFLPHTDEEIREVMSATGISEDKIRNRIRELSEHNPMLGFRGCRLAIAFPEIAEMQARAIFEAAVQAAKDTGAPVTSEVMVPLVFTRMEFDIVKARIDAIAKAVTEETGATLEYQVGTMIELPRAALMAGEIAETAEFFSFGTNDLTQTALGISRDDAATFLGPYTQKGILSVDPFVSIDQEGVGELVKIGAERGRKTREGLKLGICGEHGGDPASIAFCQEVGLDYVSCSPFRVPIARLAAAQAALGKDV</sequence>
<dbReference type="InterPro" id="IPR002192">
    <property type="entry name" value="PPDK_AMP/ATP-bd"/>
</dbReference>
<comment type="similarity">
    <text evidence="3 12">Belongs to the PEP-utilizing enzyme family.</text>
</comment>
<evidence type="ECO:0000256" key="7">
    <source>
        <dbReference type="ARBA" id="ARBA00022723"/>
    </source>
</evidence>
<feature type="binding site" evidence="14">
    <location>
        <position position="758"/>
    </location>
    <ligand>
        <name>substrate</name>
    </ligand>
</feature>
<evidence type="ECO:0000256" key="6">
    <source>
        <dbReference type="ARBA" id="ARBA00022679"/>
    </source>
</evidence>
<evidence type="ECO:0000259" key="17">
    <source>
        <dbReference type="Pfam" id="PF01326"/>
    </source>
</evidence>
<evidence type="ECO:0000259" key="16">
    <source>
        <dbReference type="Pfam" id="PF00391"/>
    </source>
</evidence>
<feature type="binding site" evidence="14">
    <location>
        <position position="782"/>
    </location>
    <ligand>
        <name>substrate</name>
    </ligand>
</feature>
<dbReference type="Proteomes" id="UP000002385">
    <property type="component" value="Chromosome"/>
</dbReference>
<dbReference type="InterPro" id="IPR000121">
    <property type="entry name" value="PEP_util_C"/>
</dbReference>
<reference evidence="20" key="1">
    <citation type="submission" date="2008-12" db="EMBL/GenBank/DDBJ databases">
        <title>Complete sequence of chromosome of Methylobacterium chloromethanicum CM4.</title>
        <authorList>
            <consortium name="US DOE Joint Genome Institute"/>
            <person name="Lucas S."/>
            <person name="Copeland A."/>
            <person name="Lapidus A."/>
            <person name="Glavina del Rio T."/>
            <person name="Dalin E."/>
            <person name="Tice H."/>
            <person name="Bruce D."/>
            <person name="Goodwin L."/>
            <person name="Pitluck S."/>
            <person name="Chertkov O."/>
            <person name="Brettin T."/>
            <person name="Detter J.C."/>
            <person name="Han C."/>
            <person name="Larimer F."/>
            <person name="Land M."/>
            <person name="Hauser L."/>
            <person name="Kyrpides N."/>
            <person name="Mikhailova N."/>
            <person name="Marx C."/>
            <person name="Richardson P."/>
        </authorList>
    </citation>
    <scope>NUCLEOTIDE SEQUENCE [LARGE SCALE GENOMIC DNA]</scope>
    <source>
        <strain evidence="20">CM4 / NCIMB 13688</strain>
    </source>
</reference>
<evidence type="ECO:0000256" key="14">
    <source>
        <dbReference type="PIRSR" id="PIRSR000853-2"/>
    </source>
</evidence>
<evidence type="ECO:0000256" key="2">
    <source>
        <dbReference type="ARBA" id="ARBA00003144"/>
    </source>
</evidence>
<evidence type="ECO:0000256" key="15">
    <source>
        <dbReference type="PIRSR" id="PIRSR000853-3"/>
    </source>
</evidence>
<comment type="function">
    <text evidence="2">Catalyzes the reversible phosphorylation of pyruvate and phosphate.</text>
</comment>
<feature type="binding site" evidence="14">
    <location>
        <position position="630"/>
    </location>
    <ligand>
        <name>substrate</name>
    </ligand>
</feature>
<dbReference type="KEGG" id="mch:Mchl_3117"/>
<organism evidence="19 20">
    <name type="scientific">Methylorubrum extorquens (strain CM4 / NCIMB 13688)</name>
    <name type="common">Methylobacterium extorquens</name>
    <dbReference type="NCBI Taxonomy" id="440085"/>
    <lineage>
        <taxon>Bacteria</taxon>
        <taxon>Pseudomonadati</taxon>
        <taxon>Pseudomonadota</taxon>
        <taxon>Alphaproteobacteria</taxon>
        <taxon>Hyphomicrobiales</taxon>
        <taxon>Methylobacteriaceae</taxon>
        <taxon>Methylorubrum</taxon>
    </lineage>
</organism>
<comment type="cofactor">
    <cofactor evidence="1 12 15">
        <name>Mg(2+)</name>
        <dbReference type="ChEBI" id="CHEBI:18420"/>
    </cofactor>
</comment>
<evidence type="ECO:0000256" key="3">
    <source>
        <dbReference type="ARBA" id="ARBA00007837"/>
    </source>
</evidence>
<dbReference type="NCBIfam" id="NF004531">
    <property type="entry name" value="PRK05878.1"/>
    <property type="match status" value="1"/>
</dbReference>
<evidence type="ECO:0000256" key="9">
    <source>
        <dbReference type="ARBA" id="ARBA00022777"/>
    </source>
</evidence>
<dbReference type="Gene3D" id="1.20.80.30">
    <property type="match status" value="1"/>
</dbReference>
<keyword evidence="8" id="KW-0547">Nucleotide-binding</keyword>
<keyword evidence="11 15" id="KW-0460">Magnesium</keyword>
<dbReference type="PANTHER" id="PTHR22931:SF9">
    <property type="entry name" value="PYRUVATE, PHOSPHATE DIKINASE 1, CHLOROPLASTIC"/>
    <property type="match status" value="1"/>
</dbReference>
<gene>
    <name evidence="19" type="ordered locus">Mchl_3117</name>
</gene>
<dbReference type="InterPro" id="IPR040442">
    <property type="entry name" value="Pyrv_kinase-like_dom_sf"/>
</dbReference>
<feature type="binding site" evidence="15">
    <location>
        <position position="758"/>
    </location>
    <ligand>
        <name>Mg(2+)</name>
        <dbReference type="ChEBI" id="CHEBI:18420"/>
    </ligand>
</feature>
<dbReference type="HOGENOM" id="CLU_015345_0_2_5"/>
<dbReference type="EC" id="2.7.9.1" evidence="4 12"/>
<keyword evidence="9 19" id="KW-0418">Kinase</keyword>
<dbReference type="InterPro" id="IPR023151">
    <property type="entry name" value="PEP_util_CS"/>
</dbReference>
<dbReference type="Pfam" id="PF01326">
    <property type="entry name" value="PPDK_N"/>
    <property type="match status" value="2"/>
</dbReference>
<dbReference type="Gene3D" id="3.30.470.20">
    <property type="entry name" value="ATP-grasp fold, B domain"/>
    <property type="match status" value="1"/>
</dbReference>
<feature type="domain" description="Pyruvate phosphate dikinase AMP/ATP-binding" evidence="17">
    <location>
        <begin position="62"/>
        <end position="298"/>
    </location>
</feature>
<dbReference type="InterPro" id="IPR015813">
    <property type="entry name" value="Pyrv/PenolPyrv_kinase-like_dom"/>
</dbReference>
<keyword evidence="10" id="KW-0067">ATP-binding</keyword>
<dbReference type="InterPro" id="IPR010121">
    <property type="entry name" value="Pyruvate_phosphate_dikinase"/>
</dbReference>
<feature type="binding site" evidence="15">
    <location>
        <position position="782"/>
    </location>
    <ligand>
        <name>Mg(2+)</name>
        <dbReference type="ChEBI" id="CHEBI:18420"/>
    </ligand>
</feature>
<evidence type="ECO:0000256" key="5">
    <source>
        <dbReference type="ARBA" id="ARBA00020138"/>
    </source>
</evidence>
<dbReference type="SUPFAM" id="SSF52009">
    <property type="entry name" value="Phosphohistidine domain"/>
    <property type="match status" value="1"/>
</dbReference>
<name>B7KS70_METC4</name>
<evidence type="ECO:0000313" key="19">
    <source>
        <dbReference type="EMBL" id="ACK83955.1"/>
    </source>
</evidence>
<comment type="catalytic activity">
    <reaction evidence="12">
        <text>pyruvate + phosphate + ATP = phosphoenolpyruvate + AMP + diphosphate + H(+)</text>
        <dbReference type="Rhea" id="RHEA:10756"/>
        <dbReference type="ChEBI" id="CHEBI:15361"/>
        <dbReference type="ChEBI" id="CHEBI:15378"/>
        <dbReference type="ChEBI" id="CHEBI:30616"/>
        <dbReference type="ChEBI" id="CHEBI:33019"/>
        <dbReference type="ChEBI" id="CHEBI:43474"/>
        <dbReference type="ChEBI" id="CHEBI:58702"/>
        <dbReference type="ChEBI" id="CHEBI:456215"/>
        <dbReference type="EC" id="2.7.9.1"/>
    </reaction>
</comment>
<evidence type="ECO:0000259" key="18">
    <source>
        <dbReference type="Pfam" id="PF02896"/>
    </source>
</evidence>
<dbReference type="Gene3D" id="3.30.1490.20">
    <property type="entry name" value="ATP-grasp fold, A domain"/>
    <property type="match status" value="1"/>
</dbReference>
<feature type="active site" description="Tele-phosphohistidine intermediate" evidence="13">
    <location>
        <position position="468"/>
    </location>
</feature>
<evidence type="ECO:0000256" key="13">
    <source>
        <dbReference type="PIRSR" id="PIRSR000853-1"/>
    </source>
</evidence>
<dbReference type="GO" id="GO:0050242">
    <property type="term" value="F:pyruvate, phosphate dikinase activity"/>
    <property type="evidence" value="ECO:0007669"/>
    <property type="project" value="UniProtKB-UniRule"/>
</dbReference>
<evidence type="ECO:0000256" key="4">
    <source>
        <dbReference type="ARBA" id="ARBA00011994"/>
    </source>
</evidence>
<dbReference type="PIRSF" id="PIRSF000853">
    <property type="entry name" value="PPDK"/>
    <property type="match status" value="1"/>
</dbReference>
<dbReference type="Pfam" id="PF00391">
    <property type="entry name" value="PEP-utilizers"/>
    <property type="match status" value="1"/>
</dbReference>
<dbReference type="InterPro" id="IPR008279">
    <property type="entry name" value="PEP-util_enz_mobile_dom"/>
</dbReference>
<dbReference type="InterPro" id="IPR018274">
    <property type="entry name" value="PEP_util_AS"/>
</dbReference>
<proteinExistence type="inferred from homology"/>
<feature type="binding site" evidence="14">
    <location>
        <position position="781"/>
    </location>
    <ligand>
        <name>substrate</name>
    </ligand>
</feature>
<accession>B7KS70</accession>
<dbReference type="Gene3D" id="1.10.189.10">
    <property type="entry name" value="Pyruvate Phosphate Dikinase, domain 2"/>
    <property type="match status" value="1"/>
</dbReference>
<protein>
    <recommendedName>
        <fullName evidence="5 12">Pyruvate, phosphate dikinase</fullName>
        <ecNumber evidence="4 12">2.7.9.1</ecNumber>
    </recommendedName>
</protein>
<evidence type="ECO:0000256" key="1">
    <source>
        <dbReference type="ARBA" id="ARBA00001946"/>
    </source>
</evidence>
<dbReference type="InterPro" id="IPR036637">
    <property type="entry name" value="Phosphohistidine_dom_sf"/>
</dbReference>
<dbReference type="NCBIfam" id="TIGR01828">
    <property type="entry name" value="pyru_phos_dikin"/>
    <property type="match status" value="1"/>
</dbReference>
<dbReference type="SUPFAM" id="SSF56059">
    <property type="entry name" value="Glutathione synthetase ATP-binding domain-like"/>
    <property type="match status" value="1"/>
</dbReference>
<feature type="binding site" evidence="14">
    <location>
        <position position="574"/>
    </location>
    <ligand>
        <name>substrate</name>
    </ligand>
</feature>
<dbReference type="PROSITE" id="PS00742">
    <property type="entry name" value="PEP_ENZYMES_2"/>
    <property type="match status" value="1"/>
</dbReference>
<reference evidence="19 20" key="2">
    <citation type="journal article" date="2012" name="J. Bacteriol.">
        <title>Complete genome sequences of six strains of the genus Methylobacterium.</title>
        <authorList>
            <person name="Marx C.J."/>
            <person name="Bringel F."/>
            <person name="Chistoserdova L."/>
            <person name="Moulin L."/>
            <person name="Farhan Ul Haque M."/>
            <person name="Fleischman D.E."/>
            <person name="Gruffaz C."/>
            <person name="Jourand P."/>
            <person name="Knief C."/>
            <person name="Lee M.C."/>
            <person name="Muller E.E."/>
            <person name="Nadalig T."/>
            <person name="Peyraud R."/>
            <person name="Roselli S."/>
            <person name="Russ L."/>
            <person name="Goodwin L.A."/>
            <person name="Ivanova N."/>
            <person name="Kyrpides N."/>
            <person name="Lajus A."/>
            <person name="Land M.L."/>
            <person name="Medigue C."/>
            <person name="Mikhailova N."/>
            <person name="Nolan M."/>
            <person name="Woyke T."/>
            <person name="Stolyar S."/>
            <person name="Vorholt J.A."/>
            <person name="Vuilleumier S."/>
        </authorList>
    </citation>
    <scope>NUCLEOTIDE SEQUENCE [LARGE SCALE GENOMIC DNA]</scope>
    <source>
        <strain evidence="20">CM4 / NCIMB 13688</strain>
    </source>
</reference>
<dbReference type="Gene3D" id="3.50.30.10">
    <property type="entry name" value="Phosphohistidine domain"/>
    <property type="match status" value="1"/>
</dbReference>
<dbReference type="SUPFAM" id="SSF51621">
    <property type="entry name" value="Phosphoenolpyruvate/pyruvate domain"/>
    <property type="match status" value="1"/>
</dbReference>
<feature type="binding site" evidence="14">
    <location>
        <position position="779"/>
    </location>
    <ligand>
        <name>substrate</name>
    </ligand>
</feature>
<evidence type="ECO:0000256" key="11">
    <source>
        <dbReference type="ARBA" id="ARBA00022842"/>
    </source>
</evidence>
<keyword evidence="6 19" id="KW-0808">Transferase</keyword>
<feature type="active site" description="Proton donor" evidence="13">
    <location>
        <position position="844"/>
    </location>
</feature>
<keyword evidence="7 15" id="KW-0479">Metal-binding</keyword>
<feature type="domain" description="Pyruvate phosphate dikinase AMP/ATP-binding" evidence="17">
    <location>
        <begin position="314"/>
        <end position="363"/>
    </location>
</feature>
<dbReference type="PANTHER" id="PTHR22931">
    <property type="entry name" value="PHOSPHOENOLPYRUVATE DIKINASE-RELATED"/>
    <property type="match status" value="1"/>
</dbReference>
<dbReference type="GO" id="GO:0046872">
    <property type="term" value="F:metal ion binding"/>
    <property type="evidence" value="ECO:0007669"/>
    <property type="project" value="UniProtKB-UniRule"/>
</dbReference>
<evidence type="ECO:0000313" key="20">
    <source>
        <dbReference type="Proteomes" id="UP000002385"/>
    </source>
</evidence>
<evidence type="ECO:0000256" key="10">
    <source>
        <dbReference type="ARBA" id="ARBA00022840"/>
    </source>
</evidence>
<dbReference type="GO" id="GO:0016301">
    <property type="term" value="F:kinase activity"/>
    <property type="evidence" value="ECO:0007669"/>
    <property type="project" value="UniProtKB-UniRule"/>
</dbReference>
<evidence type="ECO:0000256" key="12">
    <source>
        <dbReference type="PIRNR" id="PIRNR000853"/>
    </source>
</evidence>
<dbReference type="Gene3D" id="3.20.20.60">
    <property type="entry name" value="Phosphoenolpyruvate-binding domains"/>
    <property type="match status" value="1"/>
</dbReference>